<dbReference type="PROSITE" id="PS50928">
    <property type="entry name" value="ABC_TM1"/>
    <property type="match status" value="1"/>
</dbReference>
<keyword evidence="8" id="KW-1185">Reference proteome</keyword>
<proteinExistence type="inferred from homology"/>
<feature type="transmembrane region" description="Helical" evidence="5">
    <location>
        <begin position="28"/>
        <end position="53"/>
    </location>
</feature>
<dbReference type="PATRIC" id="fig|1335048.3.peg.1523"/>
<sequence length="296" mass="32708">MFASCADPSSLEGLGWLWCYLTSGKHIAFYWSFLTVLVLLAVTAPVALAFGFAGAMAARSPVWPVSLLGRGYMAMVRGVPDIVFFLFFVIALDQGIEWMFHQIRCPDWTEPVRQGLEFRVCPAAKVPAGNAAQIWHQIYGFALAVVTFALVFGAFAANVLLGGMQAVPRAQLETAESYGMTQRQVFRRVLVPQMWIYALPGLSNLWLILIKATPLLFLLGVRDIVYWARELGGAKTSAYAYPHPDWRLYYFLGLLVFYLCMTRVSEILLGRLTRNLSHGQATAAGEAQRKAAGGAA</sequence>
<dbReference type="InterPro" id="IPR000515">
    <property type="entry name" value="MetI-like"/>
</dbReference>
<dbReference type="OrthoDB" id="9815029at2"/>
<dbReference type="STRING" id="1335048.AKL17_1464"/>
<dbReference type="SUPFAM" id="SSF161098">
    <property type="entry name" value="MetI-like"/>
    <property type="match status" value="1"/>
</dbReference>
<keyword evidence="3 5" id="KW-1133">Transmembrane helix</keyword>
<dbReference type="EMBL" id="CP012661">
    <property type="protein sequence ID" value="AMY68717.1"/>
    <property type="molecule type" value="Genomic_DNA"/>
</dbReference>
<dbReference type="KEGG" id="daa:AKL17_1464"/>
<dbReference type="Gene3D" id="1.10.3720.10">
    <property type="entry name" value="MetI-like"/>
    <property type="match status" value="1"/>
</dbReference>
<evidence type="ECO:0000256" key="4">
    <source>
        <dbReference type="ARBA" id="ARBA00023136"/>
    </source>
</evidence>
<protein>
    <submittedName>
        <fullName evidence="7">Binding-protein-dependent transport systems inner membrane component</fullName>
    </submittedName>
</protein>
<keyword evidence="5" id="KW-0813">Transport</keyword>
<dbReference type="InterPro" id="IPR035906">
    <property type="entry name" value="MetI-like_sf"/>
</dbReference>
<feature type="domain" description="ABC transmembrane type-1" evidence="6">
    <location>
        <begin position="33"/>
        <end position="269"/>
    </location>
</feature>
<evidence type="ECO:0000256" key="2">
    <source>
        <dbReference type="ARBA" id="ARBA00022692"/>
    </source>
</evidence>
<dbReference type="PANTHER" id="PTHR30133:SF2">
    <property type="entry name" value="ARGININE ABC TRANSPORTER PERMEASE PROTEIN ARTQ"/>
    <property type="match status" value="1"/>
</dbReference>
<evidence type="ECO:0000256" key="1">
    <source>
        <dbReference type="ARBA" id="ARBA00004651"/>
    </source>
</evidence>
<comment type="subcellular location">
    <subcellularLocation>
        <location evidence="1 5">Cell membrane</location>
        <topology evidence="1 5">Multi-pass membrane protein</topology>
    </subcellularLocation>
</comment>
<reference evidence="7 8" key="1">
    <citation type="submission" date="2015-09" db="EMBL/GenBank/DDBJ databases">
        <title>Complete genome sequence of Defluviimonas alba cai42t isolated from an oilfield in Xinjiang.</title>
        <authorList>
            <person name="Geng S."/>
            <person name="Pan X."/>
            <person name="Wu X."/>
        </authorList>
    </citation>
    <scope>NUCLEOTIDE SEQUENCE [LARGE SCALE GENOMIC DNA]</scope>
    <source>
        <strain evidence="8">cai42</strain>
    </source>
</reference>
<accession>A0A159Z1D1</accession>
<dbReference type="GO" id="GO:0005886">
    <property type="term" value="C:plasma membrane"/>
    <property type="evidence" value="ECO:0007669"/>
    <property type="project" value="UniProtKB-SubCell"/>
</dbReference>
<feature type="transmembrane region" description="Helical" evidence="5">
    <location>
        <begin position="74"/>
        <end position="92"/>
    </location>
</feature>
<evidence type="ECO:0000256" key="5">
    <source>
        <dbReference type="RuleBase" id="RU363032"/>
    </source>
</evidence>
<dbReference type="AlphaFoldDB" id="A0A159Z1D1"/>
<dbReference type="RefSeq" id="WP_066811876.1">
    <property type="nucleotide sequence ID" value="NZ_CP012661.1"/>
</dbReference>
<evidence type="ECO:0000313" key="7">
    <source>
        <dbReference type="EMBL" id="AMY68717.1"/>
    </source>
</evidence>
<dbReference type="InterPro" id="IPR051613">
    <property type="entry name" value="ABC_transp_permease_HisMQ"/>
</dbReference>
<comment type="similarity">
    <text evidence="5">Belongs to the binding-protein-dependent transport system permease family.</text>
</comment>
<dbReference type="GO" id="GO:0055085">
    <property type="term" value="P:transmembrane transport"/>
    <property type="evidence" value="ECO:0007669"/>
    <property type="project" value="InterPro"/>
</dbReference>
<evidence type="ECO:0000313" key="8">
    <source>
        <dbReference type="Proteomes" id="UP000076128"/>
    </source>
</evidence>
<dbReference type="Proteomes" id="UP000076128">
    <property type="component" value="Chromosome"/>
</dbReference>
<dbReference type="Pfam" id="PF00528">
    <property type="entry name" value="BPD_transp_1"/>
    <property type="match status" value="1"/>
</dbReference>
<feature type="transmembrane region" description="Helical" evidence="5">
    <location>
        <begin position="248"/>
        <end position="269"/>
    </location>
</feature>
<dbReference type="PANTHER" id="PTHR30133">
    <property type="entry name" value="CATIONIC AMINO ACID TRANSPORTER, MEMBRANE COMPONENT"/>
    <property type="match status" value="1"/>
</dbReference>
<evidence type="ECO:0000256" key="3">
    <source>
        <dbReference type="ARBA" id="ARBA00022989"/>
    </source>
</evidence>
<evidence type="ECO:0000259" key="6">
    <source>
        <dbReference type="PROSITE" id="PS50928"/>
    </source>
</evidence>
<feature type="transmembrane region" description="Helical" evidence="5">
    <location>
        <begin position="138"/>
        <end position="161"/>
    </location>
</feature>
<gene>
    <name evidence="7" type="ORF">AKL17_1464</name>
</gene>
<keyword evidence="4 5" id="KW-0472">Membrane</keyword>
<dbReference type="CDD" id="cd06261">
    <property type="entry name" value="TM_PBP2"/>
    <property type="match status" value="1"/>
</dbReference>
<organism evidence="7 8">
    <name type="scientific">Frigidibacter mobilis</name>
    <dbReference type="NCBI Taxonomy" id="1335048"/>
    <lineage>
        <taxon>Bacteria</taxon>
        <taxon>Pseudomonadati</taxon>
        <taxon>Pseudomonadota</taxon>
        <taxon>Alphaproteobacteria</taxon>
        <taxon>Rhodobacterales</taxon>
        <taxon>Paracoccaceae</taxon>
        <taxon>Frigidibacter</taxon>
    </lineage>
</organism>
<name>A0A159Z1D1_9RHOB</name>
<keyword evidence="2 5" id="KW-0812">Transmembrane</keyword>